<dbReference type="EMBL" id="CM018046">
    <property type="protein sequence ID" value="KAA8527071.1"/>
    <property type="molecule type" value="Genomic_DNA"/>
</dbReference>
<dbReference type="PANTHER" id="PTHR33021">
    <property type="entry name" value="BLUE COPPER PROTEIN"/>
    <property type="match status" value="1"/>
</dbReference>
<dbReference type="Proteomes" id="UP000325577">
    <property type="component" value="Linkage Group LG3"/>
</dbReference>
<evidence type="ECO:0000256" key="2">
    <source>
        <dbReference type="ARBA" id="ARBA00022475"/>
    </source>
</evidence>
<sequence>MVIVSVSSYQFQVGGKRGWIKPTGKQTATYNDWAAENRFHVGDTVYFKYQNDTVLLVNKEDYENCIISTPISKFEDGNTVFRFDRYGFFYFISGQPGHCKAGQKLIIRVMVHPEVEPPETAASPKAGGGSSGGKGWDSDFWGPPGLSSATKLSVASYFMNALEGMFVILYLFM</sequence>
<dbReference type="CDD" id="cd11019">
    <property type="entry name" value="OsENODL1_like"/>
    <property type="match status" value="1"/>
</dbReference>
<dbReference type="OrthoDB" id="959565at2759"/>
<organism evidence="11 12">
    <name type="scientific">Nyssa sinensis</name>
    <dbReference type="NCBI Taxonomy" id="561372"/>
    <lineage>
        <taxon>Eukaryota</taxon>
        <taxon>Viridiplantae</taxon>
        <taxon>Streptophyta</taxon>
        <taxon>Embryophyta</taxon>
        <taxon>Tracheophyta</taxon>
        <taxon>Spermatophyta</taxon>
        <taxon>Magnoliopsida</taxon>
        <taxon>eudicotyledons</taxon>
        <taxon>Gunneridae</taxon>
        <taxon>Pentapetalae</taxon>
        <taxon>asterids</taxon>
        <taxon>Cornales</taxon>
        <taxon>Nyssaceae</taxon>
        <taxon>Nyssa</taxon>
    </lineage>
</organism>
<evidence type="ECO:0000313" key="11">
    <source>
        <dbReference type="EMBL" id="KAA8527071.1"/>
    </source>
</evidence>
<dbReference type="AlphaFoldDB" id="A0A5J5AD05"/>
<evidence type="ECO:0000256" key="1">
    <source>
        <dbReference type="ARBA" id="ARBA00004609"/>
    </source>
</evidence>
<name>A0A5J5AD05_9ASTE</name>
<evidence type="ECO:0000256" key="9">
    <source>
        <dbReference type="ARBA" id="ARBA00035011"/>
    </source>
</evidence>
<keyword evidence="2" id="KW-1003">Cell membrane</keyword>
<dbReference type="InterPro" id="IPR003245">
    <property type="entry name" value="Phytocyanin_dom"/>
</dbReference>
<dbReference type="InterPro" id="IPR008972">
    <property type="entry name" value="Cupredoxin"/>
</dbReference>
<dbReference type="PROSITE" id="PS51485">
    <property type="entry name" value="PHYTOCYANIN"/>
    <property type="match status" value="1"/>
</dbReference>
<evidence type="ECO:0000256" key="6">
    <source>
        <dbReference type="ARBA" id="ARBA00023157"/>
    </source>
</evidence>
<dbReference type="GO" id="GO:0005886">
    <property type="term" value="C:plasma membrane"/>
    <property type="evidence" value="ECO:0007669"/>
    <property type="project" value="UniProtKB-SubCell"/>
</dbReference>
<dbReference type="Pfam" id="PF02298">
    <property type="entry name" value="Cu_bind_like"/>
    <property type="match status" value="1"/>
</dbReference>
<keyword evidence="8" id="KW-0449">Lipoprotein</keyword>
<feature type="domain" description="Phytocyanin" evidence="10">
    <location>
        <begin position="9"/>
        <end position="111"/>
    </location>
</feature>
<dbReference type="FunFam" id="2.60.40.420:FF:000010">
    <property type="entry name" value="Early nodulin-like protein 1"/>
    <property type="match status" value="1"/>
</dbReference>
<keyword evidence="6" id="KW-1015">Disulfide bond</keyword>
<evidence type="ECO:0000256" key="7">
    <source>
        <dbReference type="ARBA" id="ARBA00023180"/>
    </source>
</evidence>
<evidence type="ECO:0000256" key="8">
    <source>
        <dbReference type="ARBA" id="ARBA00023288"/>
    </source>
</evidence>
<protein>
    <recommendedName>
        <fullName evidence="10">Phytocyanin domain-containing protein</fullName>
    </recommendedName>
</protein>
<evidence type="ECO:0000259" key="10">
    <source>
        <dbReference type="PROSITE" id="PS51485"/>
    </source>
</evidence>
<evidence type="ECO:0000256" key="5">
    <source>
        <dbReference type="ARBA" id="ARBA00023136"/>
    </source>
</evidence>
<keyword evidence="7" id="KW-0325">Glycoprotein</keyword>
<keyword evidence="3" id="KW-0336">GPI-anchor</keyword>
<dbReference type="SUPFAM" id="SSF49503">
    <property type="entry name" value="Cupredoxins"/>
    <property type="match status" value="1"/>
</dbReference>
<dbReference type="PANTHER" id="PTHR33021:SF14">
    <property type="entry name" value="OS01G0272700 PROTEIN"/>
    <property type="match status" value="1"/>
</dbReference>
<keyword evidence="4" id="KW-0732">Signal</keyword>
<evidence type="ECO:0000256" key="4">
    <source>
        <dbReference type="ARBA" id="ARBA00022729"/>
    </source>
</evidence>
<dbReference type="GO" id="GO:0009055">
    <property type="term" value="F:electron transfer activity"/>
    <property type="evidence" value="ECO:0007669"/>
    <property type="project" value="InterPro"/>
</dbReference>
<dbReference type="GO" id="GO:0098552">
    <property type="term" value="C:side of membrane"/>
    <property type="evidence" value="ECO:0007669"/>
    <property type="project" value="UniProtKB-KW"/>
</dbReference>
<comment type="similarity">
    <text evidence="9">Belongs to the early nodulin-like (ENODL) family.</text>
</comment>
<reference evidence="11 12" key="1">
    <citation type="submission" date="2019-09" db="EMBL/GenBank/DDBJ databases">
        <title>A chromosome-level genome assembly of the Chinese tupelo Nyssa sinensis.</title>
        <authorList>
            <person name="Yang X."/>
            <person name="Kang M."/>
            <person name="Yang Y."/>
            <person name="Xiong H."/>
            <person name="Wang M."/>
            <person name="Zhang Z."/>
            <person name="Wang Z."/>
            <person name="Wu H."/>
            <person name="Ma T."/>
            <person name="Liu J."/>
            <person name="Xi Z."/>
        </authorList>
    </citation>
    <scope>NUCLEOTIDE SEQUENCE [LARGE SCALE GENOMIC DNA]</scope>
    <source>
        <strain evidence="11">J267</strain>
        <tissue evidence="11">Leaf</tissue>
    </source>
</reference>
<dbReference type="InterPro" id="IPR039391">
    <property type="entry name" value="Phytocyanin-like"/>
</dbReference>
<dbReference type="InterPro" id="IPR041846">
    <property type="entry name" value="ENL_dom"/>
</dbReference>
<keyword evidence="12" id="KW-1185">Reference proteome</keyword>
<proteinExistence type="inferred from homology"/>
<comment type="subcellular location">
    <subcellularLocation>
        <location evidence="1">Cell membrane</location>
        <topology evidence="1">Lipid-anchor</topology>
        <topology evidence="1">GPI-anchor</topology>
    </subcellularLocation>
</comment>
<dbReference type="Gene3D" id="2.60.40.420">
    <property type="entry name" value="Cupredoxins - blue copper proteins"/>
    <property type="match status" value="1"/>
</dbReference>
<keyword evidence="5" id="KW-0472">Membrane</keyword>
<evidence type="ECO:0000256" key="3">
    <source>
        <dbReference type="ARBA" id="ARBA00022622"/>
    </source>
</evidence>
<evidence type="ECO:0000313" key="12">
    <source>
        <dbReference type="Proteomes" id="UP000325577"/>
    </source>
</evidence>
<accession>A0A5J5AD05</accession>
<gene>
    <name evidence="11" type="ORF">F0562_008700</name>
</gene>